<reference evidence="4 5" key="1">
    <citation type="submission" date="2019-01" db="EMBL/GenBank/DDBJ databases">
        <title>Genome sequencing of strain FW100M-2.</title>
        <authorList>
            <person name="Heo J."/>
            <person name="Kim S.-J."/>
            <person name="Kim J.-S."/>
            <person name="Hong S.-B."/>
            <person name="Kwon S.-W."/>
        </authorList>
    </citation>
    <scope>NUCLEOTIDE SEQUENCE [LARGE SCALE GENOMIC DNA]</scope>
    <source>
        <strain evidence="4 5">FW100M-2</strain>
    </source>
</reference>
<feature type="transmembrane region" description="Helical" evidence="2">
    <location>
        <begin position="127"/>
        <end position="147"/>
    </location>
</feature>
<dbReference type="EC" id="3.1.3.16" evidence="4"/>
<protein>
    <submittedName>
        <fullName evidence="4">Stage II sporulation protein E</fullName>
        <ecNumber evidence="4">3.1.3.16</ecNumber>
    </submittedName>
</protein>
<dbReference type="InterPro" id="IPR014221">
    <property type="entry name" value="SpoII_E"/>
</dbReference>
<feature type="transmembrane region" description="Helical" evidence="2">
    <location>
        <begin position="226"/>
        <end position="250"/>
    </location>
</feature>
<feature type="domain" description="PPM-type phosphatase" evidence="3">
    <location>
        <begin position="599"/>
        <end position="809"/>
    </location>
</feature>
<dbReference type="SUPFAM" id="SSF81606">
    <property type="entry name" value="PP2C-like"/>
    <property type="match status" value="1"/>
</dbReference>
<dbReference type="Proteomes" id="UP000293568">
    <property type="component" value="Chromosome"/>
</dbReference>
<dbReference type="Pfam" id="PF19732">
    <property type="entry name" value="SpoIIE_N"/>
    <property type="match status" value="1"/>
</dbReference>
<dbReference type="InterPro" id="IPR045768">
    <property type="entry name" value="SpoIIE_N"/>
</dbReference>
<feature type="transmembrane region" description="Helical" evidence="2">
    <location>
        <begin position="194"/>
        <end position="214"/>
    </location>
</feature>
<dbReference type="SMART" id="SM00331">
    <property type="entry name" value="PP2C_SIG"/>
    <property type="match status" value="1"/>
</dbReference>
<dbReference type="InterPro" id="IPR036457">
    <property type="entry name" value="PPM-type-like_dom_sf"/>
</dbReference>
<sequence length="834" mass="91854">MSKENVVMFPGTKRTGKARSLLKRAYDAVSGFRPVQLIAAKKWTLLLVALGFLFGRAVLLESLMPFAAAYFAVIYFMRKDVYPWVALSLVAGSWFAMEPAPLWIGMEIAALFLLLKGLETFEKAELTSAPLLVFIATLVVKLFQVLIGDSLSWYHFMMIVVEASLSFVLTLVFIQALPVLTMSKKTATLRNEEIICLMIMLASVMTGLVGWSVYGLSAEHVMSRYTLLLFALAGGAPLGASVGVVAGLILSLADLQAIVQMSLLAFAGLLAGLLREGGKMATAFGMLLGTSILSVYIGSGSDVMASTWESVAAAVLLLLTPRSMIRIIARYVPGTGEHAQSQHDYAKRVREVTADRVSQYSEVFRQLSRSFGQFGGSSAAETSAARKDRELNQFMTAVCEQSCASCHKQKVCWENKYFQTNKIMTEMMEAVREGQTLLPKDVPRHWNAHCSKVPQVLGIIRQEYELYQNDMHWRKQLFDSRQLVADQLAGVSQVMEDLAKEIKREGMTLHLQEEQIREALEGLGLSIQEIEVINLEEGNVEILVYHTFHKGYDECRKLIAPLLSDILGEHIAVKSENAPAKSGEPALAVFGSAKEYEIETGIAGAAKGGDLLSGDSFAMLELGNGKYAVAISDGMGNGERAREESSAALTILQQLLQSGMDEKLAVKSVNSILLLRSPDEVFATVDLAIIDLYTAMTTFMKIGSTPSYIKRGGEVIPVTANNLPIGILQDIDFDLVSMQLQPGDTLIMMSDGIYDAPGYAVNKDMWMKRIIQEMKADDPQEIADMLLETVVRHHEGDIVDDMTVLVARVDKHLPEWASFRWPGLDKLERPRTVS</sequence>
<keyword evidence="2" id="KW-0472">Membrane</keyword>
<dbReference type="PROSITE" id="PS51746">
    <property type="entry name" value="PPM_2"/>
    <property type="match status" value="1"/>
</dbReference>
<evidence type="ECO:0000313" key="4">
    <source>
        <dbReference type="EMBL" id="QAY67434.1"/>
    </source>
</evidence>
<dbReference type="GO" id="GO:0004722">
    <property type="term" value="F:protein serine/threonine phosphatase activity"/>
    <property type="evidence" value="ECO:0007669"/>
    <property type="project" value="UniProtKB-EC"/>
</dbReference>
<dbReference type="KEGG" id="pprt:ET464_14590"/>
<dbReference type="PANTHER" id="PTHR43156">
    <property type="entry name" value="STAGE II SPORULATION PROTEIN E-RELATED"/>
    <property type="match status" value="1"/>
</dbReference>
<keyword evidence="1 4" id="KW-0378">Hydrolase</keyword>
<feature type="transmembrane region" description="Helical" evidence="2">
    <location>
        <begin position="153"/>
        <end position="174"/>
    </location>
</feature>
<dbReference type="InterPro" id="IPR052016">
    <property type="entry name" value="Bact_Sigma-Reg"/>
</dbReference>
<dbReference type="NCBIfam" id="TIGR02865">
    <property type="entry name" value="spore_II_E"/>
    <property type="match status" value="1"/>
</dbReference>
<dbReference type="RefSeq" id="WP_129442080.1">
    <property type="nucleotide sequence ID" value="NZ_CP035492.1"/>
</dbReference>
<dbReference type="PANTHER" id="PTHR43156:SF2">
    <property type="entry name" value="STAGE II SPORULATION PROTEIN E"/>
    <property type="match status" value="1"/>
</dbReference>
<evidence type="ECO:0000256" key="2">
    <source>
        <dbReference type="SAM" id="Phobius"/>
    </source>
</evidence>
<feature type="transmembrane region" description="Helical" evidence="2">
    <location>
        <begin position="257"/>
        <end position="274"/>
    </location>
</feature>
<evidence type="ECO:0000256" key="1">
    <source>
        <dbReference type="ARBA" id="ARBA00022801"/>
    </source>
</evidence>
<keyword evidence="2" id="KW-0812">Transmembrane</keyword>
<keyword evidence="5" id="KW-1185">Reference proteome</keyword>
<dbReference type="AlphaFoldDB" id="A0A4P6EWN2"/>
<gene>
    <name evidence="4" type="primary">spoIIE</name>
    <name evidence="4" type="ORF">ET464_14590</name>
</gene>
<name>A0A4P6EWN2_9BACL</name>
<feature type="transmembrane region" description="Helical" evidence="2">
    <location>
        <begin position="82"/>
        <end position="115"/>
    </location>
</feature>
<keyword evidence="2" id="KW-1133">Transmembrane helix</keyword>
<dbReference type="Gene3D" id="3.60.40.10">
    <property type="entry name" value="PPM-type phosphatase domain"/>
    <property type="match status" value="1"/>
</dbReference>
<accession>A0A4P6EWN2</accession>
<dbReference type="EMBL" id="CP035492">
    <property type="protein sequence ID" value="QAY67434.1"/>
    <property type="molecule type" value="Genomic_DNA"/>
</dbReference>
<dbReference type="SMART" id="SM00332">
    <property type="entry name" value="PP2Cc"/>
    <property type="match status" value="1"/>
</dbReference>
<organism evidence="4 5">
    <name type="scientific">Paenibacillus protaetiae</name>
    <dbReference type="NCBI Taxonomy" id="2509456"/>
    <lineage>
        <taxon>Bacteria</taxon>
        <taxon>Bacillati</taxon>
        <taxon>Bacillota</taxon>
        <taxon>Bacilli</taxon>
        <taxon>Bacillales</taxon>
        <taxon>Paenibacillaceae</taxon>
        <taxon>Paenibacillus</taxon>
    </lineage>
</organism>
<dbReference type="InterPro" id="IPR001932">
    <property type="entry name" value="PPM-type_phosphatase-like_dom"/>
</dbReference>
<dbReference type="Pfam" id="PF07228">
    <property type="entry name" value="SpoIIE"/>
    <property type="match status" value="1"/>
</dbReference>
<feature type="transmembrane region" description="Helical" evidence="2">
    <location>
        <begin position="43"/>
        <end position="76"/>
    </location>
</feature>
<evidence type="ECO:0000259" key="3">
    <source>
        <dbReference type="PROSITE" id="PS51746"/>
    </source>
</evidence>
<evidence type="ECO:0000313" key="5">
    <source>
        <dbReference type="Proteomes" id="UP000293568"/>
    </source>
</evidence>
<dbReference type="OrthoDB" id="9763774at2"/>
<proteinExistence type="predicted"/>